<keyword evidence="1 5" id="KW-0808">Transferase</keyword>
<feature type="site" description="Transition state stabilizer" evidence="3">
    <location>
        <position position="240"/>
    </location>
</feature>
<dbReference type="GO" id="GO:0009245">
    <property type="term" value="P:lipid A biosynthetic process"/>
    <property type="evidence" value="ECO:0007669"/>
    <property type="project" value="TreeGrafter"/>
</dbReference>
<evidence type="ECO:0000313" key="5">
    <source>
        <dbReference type="EMBL" id="KAA8497700.1"/>
    </source>
</evidence>
<evidence type="ECO:0000256" key="3">
    <source>
        <dbReference type="PIRSR" id="PIRSR639901-2"/>
    </source>
</evidence>
<dbReference type="InterPro" id="IPR038107">
    <property type="entry name" value="Glycos_transf_N_sf"/>
</dbReference>
<feature type="site" description="Transition state stabilizer" evidence="3">
    <location>
        <position position="160"/>
    </location>
</feature>
<dbReference type="Gene3D" id="3.40.50.11720">
    <property type="entry name" value="3-Deoxy-D-manno-octulosonic-acid transferase, N-terminal domain"/>
    <property type="match status" value="1"/>
</dbReference>
<organism evidence="5 6">
    <name type="scientific">Porphyridium purpureum</name>
    <name type="common">Red alga</name>
    <name type="synonym">Porphyridium cruentum</name>
    <dbReference type="NCBI Taxonomy" id="35688"/>
    <lineage>
        <taxon>Eukaryota</taxon>
        <taxon>Rhodophyta</taxon>
        <taxon>Bangiophyceae</taxon>
        <taxon>Porphyridiales</taxon>
        <taxon>Porphyridiaceae</taxon>
        <taxon>Porphyridium</taxon>
    </lineage>
</organism>
<evidence type="ECO:0000256" key="1">
    <source>
        <dbReference type="ARBA" id="ARBA00022679"/>
    </source>
</evidence>
<dbReference type="Proteomes" id="UP000324585">
    <property type="component" value="Unassembled WGS sequence"/>
</dbReference>
<reference evidence="6" key="1">
    <citation type="journal article" date="2019" name="Nat. Commun.">
        <title>Expansion of phycobilisome linker gene families in mesophilic red algae.</title>
        <authorList>
            <person name="Lee J."/>
            <person name="Kim D."/>
            <person name="Bhattacharya D."/>
            <person name="Yoon H.S."/>
        </authorList>
    </citation>
    <scope>NUCLEOTIDE SEQUENCE [LARGE SCALE GENOMIC DNA]</scope>
    <source>
        <strain evidence="6">CCMP 1328</strain>
    </source>
</reference>
<dbReference type="InterPro" id="IPR039901">
    <property type="entry name" value="Kdotransferase"/>
</dbReference>
<feature type="active site" description="Proton acceptor" evidence="2">
    <location>
        <position position="68"/>
    </location>
</feature>
<dbReference type="AlphaFoldDB" id="A0A5J4Z348"/>
<dbReference type="InterPro" id="IPR007507">
    <property type="entry name" value="Glycos_transf_N"/>
</dbReference>
<proteinExistence type="predicted"/>
<accession>A0A5J4Z348</accession>
<dbReference type="GO" id="GO:0005886">
    <property type="term" value="C:plasma membrane"/>
    <property type="evidence" value="ECO:0007669"/>
    <property type="project" value="TreeGrafter"/>
</dbReference>
<dbReference type="EMBL" id="VRMN01000001">
    <property type="protein sequence ID" value="KAA8497700.1"/>
    <property type="molecule type" value="Genomic_DNA"/>
</dbReference>
<evidence type="ECO:0000313" key="6">
    <source>
        <dbReference type="Proteomes" id="UP000324585"/>
    </source>
</evidence>
<dbReference type="Pfam" id="PF04413">
    <property type="entry name" value="Glycos_transf_N"/>
    <property type="match status" value="1"/>
</dbReference>
<feature type="domain" description="3-deoxy-D-manno-octulosonic-acid transferase N-terminal" evidence="4">
    <location>
        <begin position="43"/>
        <end position="241"/>
    </location>
</feature>
<dbReference type="PANTHER" id="PTHR42755:SF1">
    <property type="entry name" value="3-DEOXY-D-MANNO-OCTULOSONIC ACID TRANSFERASE, MITOCHONDRIAL-RELATED"/>
    <property type="match status" value="1"/>
</dbReference>
<dbReference type="OrthoDB" id="308383at2759"/>
<gene>
    <name evidence="5" type="ORF">FVE85_5285</name>
</gene>
<comment type="caution">
    <text evidence="5">The sequence shown here is derived from an EMBL/GenBank/DDBJ whole genome shotgun (WGS) entry which is preliminary data.</text>
</comment>
<protein>
    <submittedName>
        <fullName evidence="5">Putative 3-deoxy-D-manno-octulosonic acid transferase, mitochondrial</fullName>
    </submittedName>
</protein>
<sequence>MEWPVCARAAYTIYSALSTALCYPLVRLQAARQAWPDGLLQERVSRGLTSTRQNAGICLWVHAASVGESVSALKVVREFSRMTLVDKDRLDADLARGPMRAIMTVSNYSALRFVQDKIRTLESSGEAKVNVVVQLCPFDSTGCVRRFLDVHKPHILALIESELWPSMIYHASRNKMQLLFLDARMSSRSLRNWQSSGLSKCLLKALLSSFTLVLTPRKDRDVFIEHGVRECRLHIAPPLKFVEDLGSALGGDENQLLRNTTLACWAAVSTHQGEESLIVEAHEVACKILRERGVSESRRPRLILAPRHVTRIRDVWNDLHGVNVREGSSHEIEEWSADGSASQDIFLLNEMGKLGDVFDRSECVFVGNSLISNGNGHNILEPALAGCHVIHGCYMGESHVLLDWLNLAGSRCSVELSTQDAGKEALEPFRQVDSAIELGVAVAHFFEASEAARMKVRERGRAQAAAVGHLARAALHKALEQCMQRCVQDDPDTPAASRKGI</sequence>
<dbReference type="OMA" id="FIKYEFW"/>
<keyword evidence="6" id="KW-1185">Reference proteome</keyword>
<evidence type="ECO:0000259" key="4">
    <source>
        <dbReference type="Pfam" id="PF04413"/>
    </source>
</evidence>
<name>A0A5J4Z348_PORPP</name>
<dbReference type="Gene3D" id="3.40.50.2000">
    <property type="entry name" value="Glycogen Phosphorylase B"/>
    <property type="match status" value="1"/>
</dbReference>
<evidence type="ECO:0000256" key="2">
    <source>
        <dbReference type="PIRSR" id="PIRSR639901-1"/>
    </source>
</evidence>
<dbReference type="PANTHER" id="PTHR42755">
    <property type="entry name" value="3-DEOXY-MANNO-OCTULOSONATE CYTIDYLYLTRANSFERASE"/>
    <property type="match status" value="1"/>
</dbReference>
<dbReference type="GO" id="GO:0016740">
    <property type="term" value="F:transferase activity"/>
    <property type="evidence" value="ECO:0007669"/>
    <property type="project" value="UniProtKB-KW"/>
</dbReference>